<keyword evidence="1" id="KW-1133">Transmembrane helix</keyword>
<reference evidence="2" key="1">
    <citation type="submission" date="2020-02" db="EMBL/GenBank/DDBJ databases">
        <authorList>
            <person name="Palmer J.M."/>
        </authorList>
    </citation>
    <scope>NUCLEOTIDE SEQUENCE</scope>
    <source>
        <strain evidence="2">EPUS1.4</strain>
        <tissue evidence="2">Thallus</tissue>
    </source>
</reference>
<organism evidence="2 3">
    <name type="scientific">Endocarpon pusillum</name>
    <dbReference type="NCBI Taxonomy" id="364733"/>
    <lineage>
        <taxon>Eukaryota</taxon>
        <taxon>Fungi</taxon>
        <taxon>Dikarya</taxon>
        <taxon>Ascomycota</taxon>
        <taxon>Pezizomycotina</taxon>
        <taxon>Eurotiomycetes</taxon>
        <taxon>Chaetothyriomycetidae</taxon>
        <taxon>Verrucariales</taxon>
        <taxon>Verrucariaceae</taxon>
        <taxon>Endocarpon</taxon>
    </lineage>
</organism>
<evidence type="ECO:0000256" key="1">
    <source>
        <dbReference type="SAM" id="Phobius"/>
    </source>
</evidence>
<keyword evidence="1" id="KW-0472">Membrane</keyword>
<dbReference type="EMBL" id="JAACFV010000098">
    <property type="protein sequence ID" value="KAF7505885.1"/>
    <property type="molecule type" value="Genomic_DNA"/>
</dbReference>
<dbReference type="Proteomes" id="UP000606974">
    <property type="component" value="Unassembled WGS sequence"/>
</dbReference>
<gene>
    <name evidence="2" type="ORF">GJ744_012420</name>
</gene>
<dbReference type="OrthoDB" id="10287062at2759"/>
<evidence type="ECO:0000313" key="2">
    <source>
        <dbReference type="EMBL" id="KAF7505885.1"/>
    </source>
</evidence>
<accession>A0A8H7E219</accession>
<proteinExistence type="predicted"/>
<evidence type="ECO:0000313" key="3">
    <source>
        <dbReference type="Proteomes" id="UP000606974"/>
    </source>
</evidence>
<dbReference type="AlphaFoldDB" id="A0A8H7E219"/>
<protein>
    <submittedName>
        <fullName evidence="2">Uncharacterized protein</fullName>
    </submittedName>
</protein>
<feature type="transmembrane region" description="Helical" evidence="1">
    <location>
        <begin position="111"/>
        <end position="137"/>
    </location>
</feature>
<comment type="caution">
    <text evidence="2">The sequence shown here is derived from an EMBL/GenBank/DDBJ whole genome shotgun (WGS) entry which is preliminary data.</text>
</comment>
<name>A0A8H7E219_9EURO</name>
<keyword evidence="1" id="KW-0812">Transmembrane</keyword>
<sequence length="148" mass="16393">MAHTATSAPAAMRGSAQSLVYRDEPDCSPPPYPCSDRQLPPCFLFHVDQPADDPPEYNFYDVERGSLIDRALAQYAQSISPRLASARYTMLEQDEDAPVPGQSHSDRFRSFLFYCVAMLCGIVFAAFWICAIGYAIVVSFERVAQGLA</sequence>
<keyword evidence="3" id="KW-1185">Reference proteome</keyword>